<feature type="transmembrane region" description="Helical" evidence="7">
    <location>
        <begin position="54"/>
        <end position="78"/>
    </location>
</feature>
<feature type="transmembrane region" description="Helical" evidence="7">
    <location>
        <begin position="143"/>
        <end position="161"/>
    </location>
</feature>
<dbReference type="Proteomes" id="UP000199546">
    <property type="component" value="Unassembled WGS sequence"/>
</dbReference>
<name>A0A1I6Y0P9_9ACTN</name>
<keyword evidence="3 7" id="KW-0812">Transmembrane</keyword>
<feature type="transmembrane region" description="Helical" evidence="7">
    <location>
        <begin position="279"/>
        <end position="298"/>
    </location>
</feature>
<evidence type="ECO:0000256" key="5">
    <source>
        <dbReference type="ARBA" id="ARBA00023136"/>
    </source>
</evidence>
<evidence type="ECO:0000256" key="1">
    <source>
        <dbReference type="ARBA" id="ARBA00004651"/>
    </source>
</evidence>
<feature type="transmembrane region" description="Helical" evidence="7">
    <location>
        <begin position="90"/>
        <end position="107"/>
    </location>
</feature>
<dbReference type="PANTHER" id="PTHR47089">
    <property type="entry name" value="ABC TRANSPORTER, PERMEASE PROTEIN"/>
    <property type="match status" value="1"/>
</dbReference>
<dbReference type="GO" id="GO:0005886">
    <property type="term" value="C:plasma membrane"/>
    <property type="evidence" value="ECO:0007669"/>
    <property type="project" value="UniProtKB-SubCell"/>
</dbReference>
<feature type="transmembrane region" description="Helical" evidence="7">
    <location>
        <begin position="205"/>
        <end position="223"/>
    </location>
</feature>
<dbReference type="PANTHER" id="PTHR47089:SF1">
    <property type="entry name" value="GUANOSINE ABC TRANSPORTER PERMEASE PROTEIN NUPP"/>
    <property type="match status" value="1"/>
</dbReference>
<dbReference type="GO" id="GO:0022857">
    <property type="term" value="F:transmembrane transporter activity"/>
    <property type="evidence" value="ECO:0007669"/>
    <property type="project" value="InterPro"/>
</dbReference>
<keyword evidence="2" id="KW-1003">Cell membrane</keyword>
<evidence type="ECO:0000256" key="6">
    <source>
        <dbReference type="SAM" id="MobiDB-lite"/>
    </source>
</evidence>
<keyword evidence="5 7" id="KW-0472">Membrane</keyword>
<feature type="compositionally biased region" description="Basic and acidic residues" evidence="6">
    <location>
        <begin position="409"/>
        <end position="418"/>
    </location>
</feature>
<dbReference type="Pfam" id="PF02653">
    <property type="entry name" value="BPD_transp_2"/>
    <property type="match status" value="1"/>
</dbReference>
<evidence type="ECO:0000313" key="8">
    <source>
        <dbReference type="EMBL" id="SFT44006.1"/>
    </source>
</evidence>
<dbReference type="OrthoDB" id="45037at2"/>
<accession>A0A1I6Y0P9</accession>
<gene>
    <name evidence="8" type="ORF">SAMN05660657_00794</name>
</gene>
<feature type="transmembrane region" description="Helical" evidence="7">
    <location>
        <begin position="330"/>
        <end position="350"/>
    </location>
</feature>
<evidence type="ECO:0000313" key="9">
    <source>
        <dbReference type="Proteomes" id="UP000199546"/>
    </source>
</evidence>
<evidence type="ECO:0000256" key="4">
    <source>
        <dbReference type="ARBA" id="ARBA00022989"/>
    </source>
</evidence>
<feature type="transmembrane region" description="Helical" evidence="7">
    <location>
        <begin position="113"/>
        <end position="136"/>
    </location>
</feature>
<feature type="compositionally biased region" description="Gly residues" evidence="6">
    <location>
        <begin position="385"/>
        <end position="398"/>
    </location>
</feature>
<dbReference type="InterPro" id="IPR001851">
    <property type="entry name" value="ABC_transp_permease"/>
</dbReference>
<dbReference type="STRING" id="1296565.SAMN05660657_00794"/>
<dbReference type="CDD" id="cd06580">
    <property type="entry name" value="TM_PBP1_transp_TpRbsC_like"/>
    <property type="match status" value="1"/>
</dbReference>
<evidence type="ECO:0000256" key="3">
    <source>
        <dbReference type="ARBA" id="ARBA00022692"/>
    </source>
</evidence>
<comment type="subcellular location">
    <subcellularLocation>
        <location evidence="1">Cell membrane</location>
        <topology evidence="1">Multi-pass membrane protein</topology>
    </subcellularLocation>
</comment>
<dbReference type="AlphaFoldDB" id="A0A1I6Y0P9"/>
<feature type="region of interest" description="Disordered" evidence="6">
    <location>
        <begin position="361"/>
        <end position="418"/>
    </location>
</feature>
<proteinExistence type="predicted"/>
<dbReference type="RefSeq" id="WP_139245708.1">
    <property type="nucleotide sequence ID" value="NZ_FPBA01000002.1"/>
</dbReference>
<protein>
    <submittedName>
        <fullName evidence="8">Nucleoside ABC transporter membrane protein</fullName>
    </submittedName>
</protein>
<dbReference type="EMBL" id="FPBA01000002">
    <property type="protein sequence ID" value="SFT44006.1"/>
    <property type="molecule type" value="Genomic_DNA"/>
</dbReference>
<organism evidence="8 9">
    <name type="scientific">Geodermatophilus amargosae</name>
    <dbReference type="NCBI Taxonomy" id="1296565"/>
    <lineage>
        <taxon>Bacteria</taxon>
        <taxon>Bacillati</taxon>
        <taxon>Actinomycetota</taxon>
        <taxon>Actinomycetes</taxon>
        <taxon>Geodermatophilales</taxon>
        <taxon>Geodermatophilaceae</taxon>
        <taxon>Geodermatophilus</taxon>
    </lineage>
</organism>
<sequence length="418" mass="42100">MNVLRRIGLSLFAPVLAVVVAVLISSAVMAALQVNPLRVFEIMVDFGDTPSQQVTALVVVLNRAVPLFLAGLAVAIAFRMGLFNIGVEGQYRLATILAAGAGAAVALPGPLHVLLIVVVAMVVAAIWAGIVAVLKVTRGVSEVISSIMLNVIALGVASFLLTGPLRGSPEGASIIATADIPESGWMPSLNGVFGLLGLANPPRQLYGFLVVAVVVGVLIGVLLNRTRFGFDLRAAGLSPSAASASGVDSRGMVIKTMLLSGAVAGLIGMPDLLGSTHSYTTDFTSGLGFLGIAVALLGRNKPVGIALGALLFAFLDRSLVPLQIQDFPASVVTIIQGTIVLAVVVANEVVRRVARRSAERGSATGAAVAGDGSTGPGQAASGAASIGGGADGGEGTGAGESRTTGAGQRSDERQETGA</sequence>
<evidence type="ECO:0000256" key="2">
    <source>
        <dbReference type="ARBA" id="ARBA00022475"/>
    </source>
</evidence>
<reference evidence="9" key="1">
    <citation type="submission" date="2016-10" db="EMBL/GenBank/DDBJ databases">
        <authorList>
            <person name="Varghese N."/>
            <person name="Submissions S."/>
        </authorList>
    </citation>
    <scope>NUCLEOTIDE SEQUENCE [LARGE SCALE GENOMIC DNA]</scope>
    <source>
        <strain evidence="9">DSM 46136</strain>
    </source>
</reference>
<evidence type="ECO:0000256" key="7">
    <source>
        <dbReference type="SAM" id="Phobius"/>
    </source>
</evidence>
<keyword evidence="9" id="KW-1185">Reference proteome</keyword>
<keyword evidence="4 7" id="KW-1133">Transmembrane helix</keyword>